<gene>
    <name evidence="1" type="ORF">PSON_ATCC_30995.1.T0410030</name>
</gene>
<keyword evidence="2" id="KW-1185">Reference proteome</keyword>
<evidence type="ECO:0000313" key="2">
    <source>
        <dbReference type="Proteomes" id="UP000692954"/>
    </source>
</evidence>
<name>A0A8S1MUL2_9CILI</name>
<dbReference type="AlphaFoldDB" id="A0A8S1MUL2"/>
<dbReference type="EMBL" id="CAJJDN010000041">
    <property type="protein sequence ID" value="CAD8080743.1"/>
    <property type="molecule type" value="Genomic_DNA"/>
</dbReference>
<accession>A0A8S1MUL2</accession>
<sequence>MILKSDKENDSLKNKTLSNITRLFKNQMSLNNQDHQTSLFEDYKLEAQIGKRFILLKLEFLDISRVDNVLIQKYIEKNKLDLKIINRIHREFAILKQLEYLTMVKLHNSLEDEK</sequence>
<dbReference type="Proteomes" id="UP000692954">
    <property type="component" value="Unassembled WGS sequence"/>
</dbReference>
<dbReference type="OrthoDB" id="336747at2759"/>
<proteinExistence type="predicted"/>
<organism evidence="1 2">
    <name type="scientific">Paramecium sonneborni</name>
    <dbReference type="NCBI Taxonomy" id="65129"/>
    <lineage>
        <taxon>Eukaryota</taxon>
        <taxon>Sar</taxon>
        <taxon>Alveolata</taxon>
        <taxon>Ciliophora</taxon>
        <taxon>Intramacronucleata</taxon>
        <taxon>Oligohymenophorea</taxon>
        <taxon>Peniculida</taxon>
        <taxon>Parameciidae</taxon>
        <taxon>Paramecium</taxon>
    </lineage>
</organism>
<reference evidence="1" key="1">
    <citation type="submission" date="2021-01" db="EMBL/GenBank/DDBJ databases">
        <authorList>
            <consortium name="Genoscope - CEA"/>
            <person name="William W."/>
        </authorList>
    </citation>
    <scope>NUCLEOTIDE SEQUENCE</scope>
</reference>
<evidence type="ECO:0000313" key="1">
    <source>
        <dbReference type="EMBL" id="CAD8080743.1"/>
    </source>
</evidence>
<protein>
    <submittedName>
        <fullName evidence="1">Uncharacterized protein</fullName>
    </submittedName>
</protein>
<comment type="caution">
    <text evidence="1">The sequence shown here is derived from an EMBL/GenBank/DDBJ whole genome shotgun (WGS) entry which is preliminary data.</text>
</comment>